<protein>
    <submittedName>
        <fullName evidence="1">Uncharacterized protein</fullName>
    </submittedName>
</protein>
<gene>
    <name evidence="1" type="ORF">BJ138DRAFT_1181407</name>
</gene>
<proteinExistence type="predicted"/>
<reference evidence="1" key="1">
    <citation type="journal article" date="2021" name="New Phytol.">
        <title>Evolutionary innovations through gain and loss of genes in the ectomycorrhizal Boletales.</title>
        <authorList>
            <person name="Wu G."/>
            <person name="Miyauchi S."/>
            <person name="Morin E."/>
            <person name="Kuo A."/>
            <person name="Drula E."/>
            <person name="Varga T."/>
            <person name="Kohler A."/>
            <person name="Feng B."/>
            <person name="Cao Y."/>
            <person name="Lipzen A."/>
            <person name="Daum C."/>
            <person name="Hundley H."/>
            <person name="Pangilinan J."/>
            <person name="Johnson J."/>
            <person name="Barry K."/>
            <person name="LaButti K."/>
            <person name="Ng V."/>
            <person name="Ahrendt S."/>
            <person name="Min B."/>
            <person name="Choi I.G."/>
            <person name="Park H."/>
            <person name="Plett J.M."/>
            <person name="Magnuson J."/>
            <person name="Spatafora J.W."/>
            <person name="Nagy L.G."/>
            <person name="Henrissat B."/>
            <person name="Grigoriev I.V."/>
            <person name="Yang Z.L."/>
            <person name="Xu J."/>
            <person name="Martin F.M."/>
        </authorList>
    </citation>
    <scope>NUCLEOTIDE SEQUENCE</scope>
    <source>
        <strain evidence="1">ATCC 28755</strain>
    </source>
</reference>
<keyword evidence="2" id="KW-1185">Reference proteome</keyword>
<dbReference type="Proteomes" id="UP000790377">
    <property type="component" value="Unassembled WGS sequence"/>
</dbReference>
<name>A0ACB8A6R5_9AGAM</name>
<sequence>MPETSFAQMWTPVFIGLALSMAMYGIALGQYFFYLRAFTFDPKALKVMVLLLFIMDTLHSYGMLVYFRRLLILCHHNTTSAICISVLPWELFMAVILSYLVTFVVQSFYVHRVWIISAHNRWITVTVLVTALAQFVFGMLCTGNAIRTKSVAALYTSMVTGGSAAGMSVACDTVITSSVFYYLHLKRQRVKRASTAIHQLVNVFINMGLFTCLISMVMFITYSIQGSRYLVGTPGQLLCKSYINSILAVLNARKSIRQNATQTFKLSTIPTSTRACDASLGDSD</sequence>
<dbReference type="EMBL" id="MU267790">
    <property type="protein sequence ID" value="KAH7908906.1"/>
    <property type="molecule type" value="Genomic_DNA"/>
</dbReference>
<evidence type="ECO:0000313" key="1">
    <source>
        <dbReference type="EMBL" id="KAH7908906.1"/>
    </source>
</evidence>
<comment type="caution">
    <text evidence="1">The sequence shown here is derived from an EMBL/GenBank/DDBJ whole genome shotgun (WGS) entry which is preliminary data.</text>
</comment>
<accession>A0ACB8A6R5</accession>
<organism evidence="1 2">
    <name type="scientific">Hygrophoropsis aurantiaca</name>
    <dbReference type="NCBI Taxonomy" id="72124"/>
    <lineage>
        <taxon>Eukaryota</taxon>
        <taxon>Fungi</taxon>
        <taxon>Dikarya</taxon>
        <taxon>Basidiomycota</taxon>
        <taxon>Agaricomycotina</taxon>
        <taxon>Agaricomycetes</taxon>
        <taxon>Agaricomycetidae</taxon>
        <taxon>Boletales</taxon>
        <taxon>Coniophorineae</taxon>
        <taxon>Hygrophoropsidaceae</taxon>
        <taxon>Hygrophoropsis</taxon>
    </lineage>
</organism>
<evidence type="ECO:0000313" key="2">
    <source>
        <dbReference type="Proteomes" id="UP000790377"/>
    </source>
</evidence>